<keyword evidence="2" id="KW-1185">Reference proteome</keyword>
<proteinExistence type="predicted"/>
<dbReference type="Proteomes" id="UP000193006">
    <property type="component" value="Chromosome"/>
</dbReference>
<evidence type="ECO:0000313" key="2">
    <source>
        <dbReference type="Proteomes" id="UP000193006"/>
    </source>
</evidence>
<sequence length="72" mass="8463">MFKPINAHGFGQRVKLDKTLELKNQVTFIRVEVVKEVENENVKRLRKTWEELKKTQPPERKAGTLIDMDSLI</sequence>
<reference evidence="1 2" key="1">
    <citation type="submission" date="2017-04" db="EMBL/GenBank/DDBJ databases">
        <title>Bacillus krulwichiae AM31D Genome sequencing and assembly.</title>
        <authorList>
            <person name="Krulwich T.A."/>
            <person name="Anastor L."/>
            <person name="Ehrlich R."/>
            <person name="Ehrlich G.D."/>
            <person name="Janto B."/>
        </authorList>
    </citation>
    <scope>NUCLEOTIDE SEQUENCE [LARGE SCALE GENOMIC DNA]</scope>
    <source>
        <strain evidence="1 2">AM31D</strain>
    </source>
</reference>
<dbReference type="KEGG" id="bkw:BkAM31D_03820"/>
<evidence type="ECO:0000313" key="1">
    <source>
        <dbReference type="EMBL" id="ARK29044.1"/>
    </source>
</evidence>
<dbReference type="AlphaFoldDB" id="A0A1X9M8N5"/>
<name>A0A1X9M8N5_9BACI</name>
<organism evidence="1 2">
    <name type="scientific">Halalkalibacter krulwichiae</name>
    <dbReference type="NCBI Taxonomy" id="199441"/>
    <lineage>
        <taxon>Bacteria</taxon>
        <taxon>Bacillati</taxon>
        <taxon>Bacillota</taxon>
        <taxon>Bacilli</taxon>
        <taxon>Bacillales</taxon>
        <taxon>Bacillaceae</taxon>
        <taxon>Halalkalibacter</taxon>
    </lineage>
</organism>
<dbReference type="RefSeq" id="WP_066161000.1">
    <property type="nucleotide sequence ID" value="NZ_CP020814.1"/>
</dbReference>
<dbReference type="EMBL" id="CP020814">
    <property type="protein sequence ID" value="ARK29044.1"/>
    <property type="molecule type" value="Genomic_DNA"/>
</dbReference>
<gene>
    <name evidence="1" type="ORF">BkAM31D_03820</name>
</gene>
<accession>A0A1X9M8N5</accession>
<protein>
    <submittedName>
        <fullName evidence="1">Uncharacterized protein</fullName>
    </submittedName>
</protein>